<dbReference type="GO" id="GO:0009523">
    <property type="term" value="C:photosystem II"/>
    <property type="evidence" value="ECO:0007669"/>
    <property type="project" value="UniProtKB-KW"/>
</dbReference>
<dbReference type="EMBL" id="WWCW01000012">
    <property type="protein sequence ID" value="MYM86745.1"/>
    <property type="molecule type" value="Genomic_DNA"/>
</dbReference>
<keyword evidence="2" id="KW-0604">Photosystem II</keyword>
<evidence type="ECO:0000256" key="2">
    <source>
        <dbReference type="ARBA" id="ARBA00023276"/>
    </source>
</evidence>
<name>A0A845G025_9BURK</name>
<accession>A0A845G025</accession>
<dbReference type="PANTHER" id="PTHR47199:SF2">
    <property type="entry name" value="PHOTOSYSTEM II STABILITY_ASSEMBLY FACTOR HCF136, CHLOROPLASTIC"/>
    <property type="match status" value="1"/>
</dbReference>
<dbReference type="Gene3D" id="2.130.10.10">
    <property type="entry name" value="YVTN repeat-like/Quinoprotein amine dehydrogenase"/>
    <property type="match status" value="2"/>
</dbReference>
<gene>
    <name evidence="4" type="ORF">GTP91_06055</name>
</gene>
<dbReference type="GO" id="GO:0015979">
    <property type="term" value="P:photosynthesis"/>
    <property type="evidence" value="ECO:0007669"/>
    <property type="project" value="UniProtKB-KW"/>
</dbReference>
<comment type="caution">
    <text evidence="4">The sequence shown here is derived from an EMBL/GenBank/DDBJ whole genome shotgun (WGS) entry which is preliminary data.</text>
</comment>
<feature type="domain" description="Photosynthesis system II assembly factor Ycf48/Hcf136-like" evidence="3">
    <location>
        <begin position="53"/>
        <end position="118"/>
    </location>
</feature>
<evidence type="ECO:0000259" key="3">
    <source>
        <dbReference type="Pfam" id="PF14870"/>
    </source>
</evidence>
<keyword evidence="4" id="KW-0378">Hydrolase</keyword>
<dbReference type="InterPro" id="IPR015943">
    <property type="entry name" value="WD40/YVTN_repeat-like_dom_sf"/>
</dbReference>
<feature type="domain" description="Photosynthesis system II assembly factor Ycf48/Hcf136-like" evidence="3">
    <location>
        <begin position="135"/>
        <end position="252"/>
    </location>
</feature>
<evidence type="ECO:0000256" key="1">
    <source>
        <dbReference type="ARBA" id="ARBA00022531"/>
    </source>
</evidence>
<dbReference type="AlphaFoldDB" id="A0A845G025"/>
<dbReference type="GO" id="GO:0016787">
    <property type="term" value="F:hydrolase activity"/>
    <property type="evidence" value="ECO:0007669"/>
    <property type="project" value="UniProtKB-KW"/>
</dbReference>
<sequence length="329" mass="34290">MAAACWAVVAINSARAEPVFQAPPDVAAARSELAIRAPLNALANAGRRLVAAGQRGHILYSDDGRTWVQAAVPVSSDLVALSFPTPAEGWAVGHDGVVLHTTDGGANWLRQLDRRMTGIGAFGDAAGTGPAPVGDAVLLDVWFADLRSGFAVGAFGLILHTADGGKNWTAWTARADNPRGMHLYAIRPVNGELYIAGEQGLLLKFDRTLQRFVKIELPYKGSLFGVSGANGLLLVYGLRGNAFRSTDGGANWEKADTGISAGLTGCLIRGDGSVVLSSQAGHVLLSRDRGKSFRLVSTAPAAPIFAMVALDEGNIALSGIGGIRLEAVK</sequence>
<evidence type="ECO:0000313" key="4">
    <source>
        <dbReference type="EMBL" id="MYM86745.1"/>
    </source>
</evidence>
<dbReference type="InterPro" id="IPR028203">
    <property type="entry name" value="PSII_CF48-like_dom"/>
</dbReference>
<reference evidence="4 5" key="1">
    <citation type="submission" date="2020-01" db="EMBL/GenBank/DDBJ databases">
        <title>Novel species isolated from a subtropical stream in China.</title>
        <authorList>
            <person name="Lu H."/>
        </authorList>
    </citation>
    <scope>NUCLEOTIDE SEQUENCE [LARGE SCALE GENOMIC DNA]</scope>
    <source>
        <strain evidence="4 5">FT82W</strain>
    </source>
</reference>
<keyword evidence="1" id="KW-0602">Photosynthesis</keyword>
<organism evidence="4 5">
    <name type="scientific">Duganella vulcania</name>
    <dbReference type="NCBI Taxonomy" id="2692166"/>
    <lineage>
        <taxon>Bacteria</taxon>
        <taxon>Pseudomonadati</taxon>
        <taxon>Pseudomonadota</taxon>
        <taxon>Betaproteobacteria</taxon>
        <taxon>Burkholderiales</taxon>
        <taxon>Oxalobacteraceae</taxon>
        <taxon>Telluria group</taxon>
        <taxon>Duganella</taxon>
    </lineage>
</organism>
<dbReference type="PANTHER" id="PTHR47199">
    <property type="entry name" value="PHOTOSYSTEM II STABILITY/ASSEMBLY FACTOR HCF136, CHLOROPLASTIC"/>
    <property type="match status" value="1"/>
</dbReference>
<evidence type="ECO:0000313" key="5">
    <source>
        <dbReference type="Proteomes" id="UP000470302"/>
    </source>
</evidence>
<protein>
    <submittedName>
        <fullName evidence="4">Glycosyl hydrolase</fullName>
    </submittedName>
</protein>
<dbReference type="Proteomes" id="UP000470302">
    <property type="component" value="Unassembled WGS sequence"/>
</dbReference>
<dbReference type="SUPFAM" id="SSF110296">
    <property type="entry name" value="Oligoxyloglucan reducing end-specific cellobiohydrolase"/>
    <property type="match status" value="1"/>
</dbReference>
<dbReference type="Pfam" id="PF14870">
    <property type="entry name" value="PSII_BNR"/>
    <property type="match status" value="2"/>
</dbReference>
<proteinExistence type="predicted"/>